<evidence type="ECO:0000313" key="1">
    <source>
        <dbReference type="EMBL" id="KAH3867585.1"/>
    </source>
</evidence>
<gene>
    <name evidence="1" type="ORF">DPMN_030717</name>
</gene>
<reference evidence="1" key="2">
    <citation type="submission" date="2020-11" db="EMBL/GenBank/DDBJ databases">
        <authorList>
            <person name="McCartney M.A."/>
            <person name="Auch B."/>
            <person name="Kono T."/>
            <person name="Mallez S."/>
            <person name="Becker A."/>
            <person name="Gohl D.M."/>
            <person name="Silverstein K.A.T."/>
            <person name="Koren S."/>
            <person name="Bechman K.B."/>
            <person name="Herman A."/>
            <person name="Abrahante J.E."/>
            <person name="Garbe J."/>
        </authorList>
    </citation>
    <scope>NUCLEOTIDE SEQUENCE</scope>
    <source>
        <strain evidence="1">Duluth1</strain>
        <tissue evidence="1">Whole animal</tissue>
    </source>
</reference>
<dbReference type="EMBL" id="JAIWYP010000002">
    <property type="protein sequence ID" value="KAH3867585.1"/>
    <property type="molecule type" value="Genomic_DNA"/>
</dbReference>
<dbReference type="Proteomes" id="UP000828390">
    <property type="component" value="Unassembled WGS sequence"/>
</dbReference>
<keyword evidence="2" id="KW-1185">Reference proteome</keyword>
<sequence length="68" mass="7486">MLRIQRDLILSSRPQNFLLEPGVNSHRTAPFTAGSLFGGRLQAAIMADQEDQVFASLARNNLARAKGF</sequence>
<accession>A0A9D4RIJ9</accession>
<dbReference type="AlphaFoldDB" id="A0A9D4RIJ9"/>
<organism evidence="1 2">
    <name type="scientific">Dreissena polymorpha</name>
    <name type="common">Zebra mussel</name>
    <name type="synonym">Mytilus polymorpha</name>
    <dbReference type="NCBI Taxonomy" id="45954"/>
    <lineage>
        <taxon>Eukaryota</taxon>
        <taxon>Metazoa</taxon>
        <taxon>Spiralia</taxon>
        <taxon>Lophotrochozoa</taxon>
        <taxon>Mollusca</taxon>
        <taxon>Bivalvia</taxon>
        <taxon>Autobranchia</taxon>
        <taxon>Heteroconchia</taxon>
        <taxon>Euheterodonta</taxon>
        <taxon>Imparidentia</taxon>
        <taxon>Neoheterodontei</taxon>
        <taxon>Myida</taxon>
        <taxon>Dreissenoidea</taxon>
        <taxon>Dreissenidae</taxon>
        <taxon>Dreissena</taxon>
    </lineage>
</organism>
<comment type="caution">
    <text evidence="1">The sequence shown here is derived from an EMBL/GenBank/DDBJ whole genome shotgun (WGS) entry which is preliminary data.</text>
</comment>
<name>A0A9D4RIJ9_DREPO</name>
<protein>
    <submittedName>
        <fullName evidence="1">Uncharacterized protein</fullName>
    </submittedName>
</protein>
<evidence type="ECO:0000313" key="2">
    <source>
        <dbReference type="Proteomes" id="UP000828390"/>
    </source>
</evidence>
<reference evidence="1" key="1">
    <citation type="journal article" date="2019" name="bioRxiv">
        <title>The Genome of the Zebra Mussel, Dreissena polymorpha: A Resource for Invasive Species Research.</title>
        <authorList>
            <person name="McCartney M.A."/>
            <person name="Auch B."/>
            <person name="Kono T."/>
            <person name="Mallez S."/>
            <person name="Zhang Y."/>
            <person name="Obille A."/>
            <person name="Becker A."/>
            <person name="Abrahante J.E."/>
            <person name="Garbe J."/>
            <person name="Badalamenti J.P."/>
            <person name="Herman A."/>
            <person name="Mangelson H."/>
            <person name="Liachko I."/>
            <person name="Sullivan S."/>
            <person name="Sone E.D."/>
            <person name="Koren S."/>
            <person name="Silverstein K.A.T."/>
            <person name="Beckman K.B."/>
            <person name="Gohl D.M."/>
        </authorList>
    </citation>
    <scope>NUCLEOTIDE SEQUENCE</scope>
    <source>
        <strain evidence="1">Duluth1</strain>
        <tissue evidence="1">Whole animal</tissue>
    </source>
</reference>
<proteinExistence type="predicted"/>